<evidence type="ECO:0000313" key="4">
    <source>
        <dbReference type="Proteomes" id="UP000474042"/>
    </source>
</evidence>
<dbReference type="Gene3D" id="1.10.260.40">
    <property type="entry name" value="lambda repressor-like DNA-binding domains"/>
    <property type="match status" value="1"/>
</dbReference>
<protein>
    <submittedName>
        <fullName evidence="3">Helix-turn-helix domain-containing protein</fullName>
    </submittedName>
</protein>
<evidence type="ECO:0000313" key="3">
    <source>
        <dbReference type="EMBL" id="NAS18602.1"/>
    </source>
</evidence>
<gene>
    <name evidence="3" type="ORF">GND98_012170</name>
</gene>
<proteinExistence type="predicted"/>
<dbReference type="Pfam" id="PF01381">
    <property type="entry name" value="HTH_3"/>
    <property type="match status" value="1"/>
</dbReference>
<dbReference type="EMBL" id="WOFV02000038">
    <property type="protein sequence ID" value="NAS18602.1"/>
    <property type="molecule type" value="Genomic_DNA"/>
</dbReference>
<comment type="caution">
    <text evidence="3">The sequence shown here is derived from an EMBL/GenBank/DDBJ whole genome shotgun (WGS) entry which is preliminary data.</text>
</comment>
<sequence>MPVKNRLKEIRMREYMLSQKDFANILNIESKAYSSWEKNNSRPTLEKALEIADILHKSIQDIWYLDK</sequence>
<dbReference type="CDD" id="cd00093">
    <property type="entry name" value="HTH_XRE"/>
    <property type="match status" value="1"/>
</dbReference>
<keyword evidence="1" id="KW-0238">DNA-binding</keyword>
<dbReference type="SMART" id="SM00530">
    <property type="entry name" value="HTH_XRE"/>
    <property type="match status" value="1"/>
</dbReference>
<organism evidence="3 4">
    <name type="scientific">Clostridium butyricum</name>
    <dbReference type="NCBI Taxonomy" id="1492"/>
    <lineage>
        <taxon>Bacteria</taxon>
        <taxon>Bacillati</taxon>
        <taxon>Bacillota</taxon>
        <taxon>Clostridia</taxon>
        <taxon>Eubacteriales</taxon>
        <taxon>Clostridiaceae</taxon>
        <taxon>Clostridium</taxon>
    </lineage>
</organism>
<accession>A0A6L9EQ08</accession>
<dbReference type="PROSITE" id="PS50943">
    <property type="entry name" value="HTH_CROC1"/>
    <property type="match status" value="1"/>
</dbReference>
<dbReference type="PANTHER" id="PTHR46558:SF11">
    <property type="entry name" value="HTH-TYPE TRANSCRIPTIONAL REGULATOR XRE"/>
    <property type="match status" value="1"/>
</dbReference>
<dbReference type="GO" id="GO:0003677">
    <property type="term" value="F:DNA binding"/>
    <property type="evidence" value="ECO:0007669"/>
    <property type="project" value="UniProtKB-KW"/>
</dbReference>
<dbReference type="PANTHER" id="PTHR46558">
    <property type="entry name" value="TRACRIPTIONAL REGULATORY PROTEIN-RELATED-RELATED"/>
    <property type="match status" value="1"/>
</dbReference>
<reference evidence="3 4" key="1">
    <citation type="submission" date="2020-01" db="EMBL/GenBank/DDBJ databases">
        <title>Genome sequence of a 1,3-propanediol producer, Clostridium butyricum S3.</title>
        <authorList>
            <person name="Zhou J."/>
        </authorList>
    </citation>
    <scope>NUCLEOTIDE SEQUENCE [LARGE SCALE GENOMIC DNA]</scope>
    <source>
        <strain evidence="3 4">S3</strain>
    </source>
</reference>
<dbReference type="AlphaFoldDB" id="A0A6L9EQ08"/>
<dbReference type="Proteomes" id="UP000474042">
    <property type="component" value="Unassembled WGS sequence"/>
</dbReference>
<name>A0A6L9EQ08_CLOBU</name>
<dbReference type="SUPFAM" id="SSF47413">
    <property type="entry name" value="lambda repressor-like DNA-binding domains"/>
    <property type="match status" value="1"/>
</dbReference>
<evidence type="ECO:0000256" key="1">
    <source>
        <dbReference type="ARBA" id="ARBA00023125"/>
    </source>
</evidence>
<feature type="domain" description="HTH cro/C1-type" evidence="2">
    <location>
        <begin position="7"/>
        <end position="62"/>
    </location>
</feature>
<dbReference type="InterPro" id="IPR010982">
    <property type="entry name" value="Lambda_DNA-bd_dom_sf"/>
</dbReference>
<evidence type="ECO:0000259" key="2">
    <source>
        <dbReference type="PROSITE" id="PS50943"/>
    </source>
</evidence>
<dbReference type="InterPro" id="IPR001387">
    <property type="entry name" value="Cro/C1-type_HTH"/>
</dbReference>